<dbReference type="Proteomes" id="UP000663879">
    <property type="component" value="Unassembled WGS sequence"/>
</dbReference>
<gene>
    <name evidence="5" type="ORF">OXX778_LOCUS8033</name>
</gene>
<dbReference type="OrthoDB" id="19996at2759"/>
<keyword evidence="6" id="KW-1185">Reference proteome</keyword>
<dbReference type="Pfam" id="PF00168">
    <property type="entry name" value="C2"/>
    <property type="match status" value="1"/>
</dbReference>
<keyword evidence="2" id="KW-0175">Coiled coil</keyword>
<evidence type="ECO:0000256" key="2">
    <source>
        <dbReference type="SAM" id="Coils"/>
    </source>
</evidence>
<dbReference type="InterPro" id="IPR000008">
    <property type="entry name" value="C2_dom"/>
</dbReference>
<feature type="region of interest" description="Disordered" evidence="3">
    <location>
        <begin position="101"/>
        <end position="134"/>
    </location>
</feature>
<dbReference type="InterPro" id="IPR035892">
    <property type="entry name" value="C2_domain_sf"/>
</dbReference>
<proteinExistence type="inferred from homology"/>
<comment type="similarity">
    <text evidence="1">Belongs to the CC2D1 family.</text>
</comment>
<dbReference type="PANTHER" id="PTHR13076">
    <property type="entry name" value="COILED-COIL AND C2 DOMAIN-CONTAINING PROTEIN 1-LIKE"/>
    <property type="match status" value="1"/>
</dbReference>
<dbReference type="Gene3D" id="2.60.40.150">
    <property type="entry name" value="C2 domain"/>
    <property type="match status" value="1"/>
</dbReference>
<feature type="compositionally biased region" description="Polar residues" evidence="3">
    <location>
        <begin position="104"/>
        <end position="124"/>
    </location>
</feature>
<dbReference type="EMBL" id="CAJNOC010001073">
    <property type="protein sequence ID" value="CAF0832343.1"/>
    <property type="molecule type" value="Genomic_DNA"/>
</dbReference>
<dbReference type="SUPFAM" id="SSF49562">
    <property type="entry name" value="C2 domain (Calcium/lipid-binding domain, CaLB)"/>
    <property type="match status" value="1"/>
</dbReference>
<dbReference type="SMART" id="SM00685">
    <property type="entry name" value="DM14"/>
    <property type="match status" value="2"/>
</dbReference>
<dbReference type="InterPro" id="IPR039725">
    <property type="entry name" value="CC2D1A/B"/>
</dbReference>
<evidence type="ECO:0000259" key="4">
    <source>
        <dbReference type="PROSITE" id="PS50004"/>
    </source>
</evidence>
<organism evidence="5 6">
    <name type="scientific">Brachionus calyciflorus</name>
    <dbReference type="NCBI Taxonomy" id="104777"/>
    <lineage>
        <taxon>Eukaryota</taxon>
        <taxon>Metazoa</taxon>
        <taxon>Spiralia</taxon>
        <taxon>Gnathifera</taxon>
        <taxon>Rotifera</taxon>
        <taxon>Eurotatoria</taxon>
        <taxon>Monogononta</taxon>
        <taxon>Pseudotrocha</taxon>
        <taxon>Ploima</taxon>
        <taxon>Brachionidae</taxon>
        <taxon>Brachionus</taxon>
    </lineage>
</organism>
<name>A0A813UVP1_9BILA</name>
<dbReference type="InterPro" id="IPR006608">
    <property type="entry name" value="CC2D1A/B_DM14"/>
</dbReference>
<evidence type="ECO:0000313" key="6">
    <source>
        <dbReference type="Proteomes" id="UP000663879"/>
    </source>
</evidence>
<evidence type="ECO:0000313" key="5">
    <source>
        <dbReference type="EMBL" id="CAF0832343.1"/>
    </source>
</evidence>
<feature type="coiled-coil region" evidence="2">
    <location>
        <begin position="342"/>
        <end position="369"/>
    </location>
</feature>
<comment type="caution">
    <text evidence="5">The sequence shown here is derived from an EMBL/GenBank/DDBJ whole genome shotgun (WGS) entry which is preliminary data.</text>
</comment>
<accession>A0A813UVP1</accession>
<reference evidence="5" key="1">
    <citation type="submission" date="2021-02" db="EMBL/GenBank/DDBJ databases">
        <authorList>
            <person name="Nowell W R."/>
        </authorList>
    </citation>
    <scope>NUCLEOTIDE SEQUENCE</scope>
    <source>
        <strain evidence="5">Ploen Becks lab</strain>
    </source>
</reference>
<protein>
    <recommendedName>
        <fullName evidence="4">C2 domain-containing protein</fullName>
    </recommendedName>
</protein>
<evidence type="ECO:0000256" key="1">
    <source>
        <dbReference type="ARBA" id="ARBA00010672"/>
    </source>
</evidence>
<dbReference type="Pfam" id="PF21528">
    <property type="entry name" value="CC2D1A-B_DM14"/>
    <property type="match status" value="1"/>
</dbReference>
<evidence type="ECO:0000256" key="3">
    <source>
        <dbReference type="SAM" id="MobiDB-lite"/>
    </source>
</evidence>
<dbReference type="PROSITE" id="PS50004">
    <property type="entry name" value="C2"/>
    <property type="match status" value="1"/>
</dbReference>
<dbReference type="AlphaFoldDB" id="A0A813UVP1"/>
<feature type="region of interest" description="Disordered" evidence="3">
    <location>
        <begin position="207"/>
        <end position="243"/>
    </location>
</feature>
<feature type="domain" description="C2" evidence="4">
    <location>
        <begin position="407"/>
        <end position="539"/>
    </location>
</feature>
<sequence length="588" mass="66740">MDDFEGDIPKFDIPVNIEVPISHDIPSTTLESLTQIRNEFAQKLGEATTNNDTSKKRRYQRQLKQYEDAIKATKEGKTFNFNELVVPPGFARIPLQSDGRPILSITQPSRNNPAPSRPVSQVSKTTEKYDNVSNNEEASDDLLAQLENEIDENDLGDDGLDPEDDHISKQLNSLLPNIKKILPKDAVIDDDFDKKLAAFKPPELLVEEKNKKPSIPKSNSNRQIDQNISPPAQPVIRKSPNKPNKELSILLERQRLFKEAALEAKKQGNVNIALVYLRNSKGFDTMILAAENGLPVDMTNLPVPPQMQQKASPSKQTITSSLKTINNRVDEKIDEPISGDRNSVYKRLMDDLREQVKIATENYKHFTQMGDVNNANKFNQIARESIKDLDSLKTAFSHGEDVPLYHYEKRTYQTIDCNSDLTDNDLELTIVRAINLPLPKEFDEKHMNTYVKFEFPYPPEDSQTGKTAKIAGTLNPEFNQTFKLQIQRKNAKFARLMNRKDLKLEIYYRAGLLKGDKILGTSSIKLQNLENSSTIHDAFDLLEGRKQLGGKIEAKLRIREPILHKTVQNLELKWLIIDKFVVSNTAAL</sequence>
<dbReference type="PANTHER" id="PTHR13076:SF9">
    <property type="entry name" value="COILED-COIL AND C2 DOMAIN-CONTAINING PROTEIN 1-LIKE"/>
    <property type="match status" value="1"/>
</dbReference>
<dbReference type="GO" id="GO:0001227">
    <property type="term" value="F:DNA-binding transcription repressor activity, RNA polymerase II-specific"/>
    <property type="evidence" value="ECO:0007669"/>
    <property type="project" value="InterPro"/>
</dbReference>
<dbReference type="SMART" id="SM00239">
    <property type="entry name" value="C2"/>
    <property type="match status" value="1"/>
</dbReference>